<evidence type="ECO:0000313" key="1">
    <source>
        <dbReference type="EMBL" id="SFG30050.1"/>
    </source>
</evidence>
<evidence type="ECO:0000313" key="2">
    <source>
        <dbReference type="Proteomes" id="UP000199642"/>
    </source>
</evidence>
<dbReference type="Proteomes" id="UP000199642">
    <property type="component" value="Unassembled WGS sequence"/>
</dbReference>
<dbReference type="SUPFAM" id="SSF63829">
    <property type="entry name" value="Calcium-dependent phosphotriesterase"/>
    <property type="match status" value="1"/>
</dbReference>
<accession>A0A1I2QPW5</accession>
<dbReference type="OrthoDB" id="833511at2"/>
<name>A0A1I2QPW5_9BACT</name>
<dbReference type="EMBL" id="FOPC01000002">
    <property type="protein sequence ID" value="SFG30050.1"/>
    <property type="molecule type" value="Genomic_DNA"/>
</dbReference>
<dbReference type="STRING" id="435880.SAMN04487988_102373"/>
<keyword evidence="2" id="KW-1185">Reference proteome</keyword>
<dbReference type="Pfam" id="PF13970">
    <property type="entry name" value="DUF4221"/>
    <property type="match status" value="1"/>
</dbReference>
<sequence>MDLDNLKVLETIQLEKEGPNGVGGGFINRLQVLENGNLLLFNFNKISEIDSKGNLIKNHEFNKETIKGYEWEETDALDNYGRFSPDGKLFMTRLIDEDYQKPSKGLAIIEVESGMMKAIKTDAFSKLDQYRISMVSEGGRSSMFAGESVFMDFDGDHFIVSNSAINEVYYYDFKSDTLFHKKFESSLTANERVINYPQTTETPEEFQKVMRQKMEQVQFARLTPQPKENLFWRFTRDQDRKIADSVVYKDVLTFFDSDYKMIHEEKVDQVPNSRISFFKDGMLYSFVNIDDELAFIRTKATISKN</sequence>
<proteinExistence type="predicted"/>
<reference evidence="2" key="1">
    <citation type="submission" date="2016-10" db="EMBL/GenBank/DDBJ databases">
        <authorList>
            <person name="Varghese N."/>
            <person name="Submissions S."/>
        </authorList>
    </citation>
    <scope>NUCLEOTIDE SEQUENCE [LARGE SCALE GENOMIC DNA]</scope>
    <source>
        <strain evidence="2">DSM 19315</strain>
    </source>
</reference>
<dbReference type="InterPro" id="IPR025316">
    <property type="entry name" value="DUF4221"/>
</dbReference>
<organism evidence="1 2">
    <name type="scientific">Algoriphagus hitonicola</name>
    <dbReference type="NCBI Taxonomy" id="435880"/>
    <lineage>
        <taxon>Bacteria</taxon>
        <taxon>Pseudomonadati</taxon>
        <taxon>Bacteroidota</taxon>
        <taxon>Cytophagia</taxon>
        <taxon>Cytophagales</taxon>
        <taxon>Cyclobacteriaceae</taxon>
        <taxon>Algoriphagus</taxon>
    </lineage>
</organism>
<protein>
    <submittedName>
        <fullName evidence="1">Uncharacterized protein</fullName>
    </submittedName>
</protein>
<gene>
    <name evidence="1" type="ORF">SAMN04487988_102373</name>
</gene>
<dbReference type="AlphaFoldDB" id="A0A1I2QPW5"/>